<dbReference type="SUPFAM" id="SSF56801">
    <property type="entry name" value="Acetyl-CoA synthetase-like"/>
    <property type="match status" value="1"/>
</dbReference>
<feature type="domain" description="AMP-dependent synthetase/ligase" evidence="1">
    <location>
        <begin position="29"/>
        <end position="416"/>
    </location>
</feature>
<keyword evidence="3" id="KW-0436">Ligase</keyword>
<dbReference type="PANTHER" id="PTHR43767:SF1">
    <property type="entry name" value="NONRIBOSOMAL PEPTIDE SYNTHASE PES1 (EUROFUNG)-RELATED"/>
    <property type="match status" value="1"/>
</dbReference>
<proteinExistence type="predicted"/>
<dbReference type="InterPro" id="IPR020845">
    <property type="entry name" value="AMP-binding_CS"/>
</dbReference>
<name>A0ABV7X9L9_9SPHN</name>
<dbReference type="InterPro" id="IPR050237">
    <property type="entry name" value="ATP-dep_AMP-bd_enzyme"/>
</dbReference>
<dbReference type="EMBL" id="JBHRXV010000003">
    <property type="protein sequence ID" value="MFC3711913.1"/>
    <property type="molecule type" value="Genomic_DNA"/>
</dbReference>
<feature type="domain" description="AMP-binding enzyme C-terminal" evidence="2">
    <location>
        <begin position="467"/>
        <end position="541"/>
    </location>
</feature>
<dbReference type="RefSeq" id="WP_380857750.1">
    <property type="nucleotide sequence ID" value="NZ_JBHRXV010000003.1"/>
</dbReference>
<evidence type="ECO:0000259" key="2">
    <source>
        <dbReference type="Pfam" id="PF13193"/>
    </source>
</evidence>
<dbReference type="InterPro" id="IPR000873">
    <property type="entry name" value="AMP-dep_synth/lig_dom"/>
</dbReference>
<dbReference type="Gene3D" id="3.30.300.30">
    <property type="match status" value="1"/>
</dbReference>
<dbReference type="PANTHER" id="PTHR43767">
    <property type="entry name" value="LONG-CHAIN-FATTY-ACID--COA LIGASE"/>
    <property type="match status" value="1"/>
</dbReference>
<protein>
    <submittedName>
        <fullName evidence="3">Long-chain fatty acid--CoA ligase</fullName>
    </submittedName>
</protein>
<evidence type="ECO:0000313" key="4">
    <source>
        <dbReference type="Proteomes" id="UP001595615"/>
    </source>
</evidence>
<accession>A0ABV7X9L9</accession>
<gene>
    <name evidence="3" type="ORF">ACFOMD_04985</name>
</gene>
<dbReference type="Pfam" id="PF00501">
    <property type="entry name" value="AMP-binding"/>
    <property type="match status" value="1"/>
</dbReference>
<dbReference type="InterPro" id="IPR025110">
    <property type="entry name" value="AMP-bd_C"/>
</dbReference>
<organism evidence="3 4">
    <name type="scientific">Sphingoaurantiacus capsulatus</name>
    <dbReference type="NCBI Taxonomy" id="1771310"/>
    <lineage>
        <taxon>Bacteria</taxon>
        <taxon>Pseudomonadati</taxon>
        <taxon>Pseudomonadota</taxon>
        <taxon>Alphaproteobacteria</taxon>
        <taxon>Sphingomonadales</taxon>
        <taxon>Sphingosinicellaceae</taxon>
        <taxon>Sphingoaurantiacus</taxon>
    </lineage>
</organism>
<dbReference type="Pfam" id="PF13193">
    <property type="entry name" value="AMP-binding_C"/>
    <property type="match status" value="1"/>
</dbReference>
<dbReference type="InterPro" id="IPR045851">
    <property type="entry name" value="AMP-bd_C_sf"/>
</dbReference>
<comment type="caution">
    <text evidence="3">The sequence shown here is derived from an EMBL/GenBank/DDBJ whole genome shotgun (WGS) entry which is preliminary data.</text>
</comment>
<dbReference type="Proteomes" id="UP001595615">
    <property type="component" value="Unassembled WGS sequence"/>
</dbReference>
<dbReference type="CDD" id="cd05936">
    <property type="entry name" value="FC-FACS_FadD_like"/>
    <property type="match status" value="1"/>
</dbReference>
<keyword evidence="4" id="KW-1185">Reference proteome</keyword>
<dbReference type="InterPro" id="IPR042099">
    <property type="entry name" value="ANL_N_sf"/>
</dbReference>
<dbReference type="Gene3D" id="3.40.50.12780">
    <property type="entry name" value="N-terminal domain of ligase-like"/>
    <property type="match status" value="1"/>
</dbReference>
<sequence>MSVAVWDSNYRHPVSWRTAFEALPVFELLDRTAKRIPDAPCIDFLGRIFTYETVAGLVDRAAEGFRRMGVGRGVKVGLFLPNCPQYVVAYYAAMKAGGTVVNFSPLYTADELAAQVEDSETDIMVTLDVAQLYPTIAKVLDRTRLKTLVVGNLGEVLPGGKALLYRMFKQRERVKFAIDAAHVNFKSLLDHGGLAAPPAIDVHEDIALLQYTGGTTGTPKGAILTHANLSANAQQVDSIDADREAEDRILGALPLFHVFANTCVLNRTMLRGGEMVLLPKFELGAALKTIHRRKITAVPGVPTMYQSFLDHPHIAKYDLSSIRVCISGGAPMPAELKARFEAKTGAKVVEGYGLTESSGVVSVNPYEGLSKDGSIGQPLPGTTVVLVDKDDPTKLAAPGDSGEITVSGPQIMRGYWNKPAETANVFVDGRLRTGDVGTMDAEGYLYVVDRLKDMIVVGGFKVFPSQLEDHLYANPAVKEALVIGVRDAYLGERPKAFVTLQPDTAATEAELLDWLNRHVGKHERAVAVEIRTNLPKTMIGKLSRKELVAEEKAKAAARNAA</sequence>
<dbReference type="GO" id="GO:0016874">
    <property type="term" value="F:ligase activity"/>
    <property type="evidence" value="ECO:0007669"/>
    <property type="project" value="UniProtKB-KW"/>
</dbReference>
<evidence type="ECO:0000313" key="3">
    <source>
        <dbReference type="EMBL" id="MFC3711913.1"/>
    </source>
</evidence>
<evidence type="ECO:0000259" key="1">
    <source>
        <dbReference type="Pfam" id="PF00501"/>
    </source>
</evidence>
<reference evidence="4" key="1">
    <citation type="journal article" date="2019" name="Int. J. Syst. Evol. Microbiol.">
        <title>The Global Catalogue of Microorganisms (GCM) 10K type strain sequencing project: providing services to taxonomists for standard genome sequencing and annotation.</title>
        <authorList>
            <consortium name="The Broad Institute Genomics Platform"/>
            <consortium name="The Broad Institute Genome Sequencing Center for Infectious Disease"/>
            <person name="Wu L."/>
            <person name="Ma J."/>
        </authorList>
    </citation>
    <scope>NUCLEOTIDE SEQUENCE [LARGE SCALE GENOMIC DNA]</scope>
    <source>
        <strain evidence="4">KCTC 42644</strain>
    </source>
</reference>
<dbReference type="PROSITE" id="PS00455">
    <property type="entry name" value="AMP_BINDING"/>
    <property type="match status" value="1"/>
</dbReference>